<reference evidence="2 3" key="1">
    <citation type="submission" date="2020-11" db="EMBL/GenBank/DDBJ databases">
        <authorList>
            <person name="Kim M.K."/>
        </authorList>
    </citation>
    <scope>NUCLEOTIDE SEQUENCE [LARGE SCALE GENOMIC DNA]</scope>
    <source>
        <strain evidence="2 3">BT662</strain>
    </source>
</reference>
<dbReference type="InterPro" id="IPR052523">
    <property type="entry name" value="Trichothecene_AcTrans"/>
</dbReference>
<dbReference type="Pfam" id="PF13508">
    <property type="entry name" value="Acetyltransf_7"/>
    <property type="match status" value="1"/>
</dbReference>
<dbReference type="SUPFAM" id="SSF55729">
    <property type="entry name" value="Acyl-CoA N-acyltransferases (Nat)"/>
    <property type="match status" value="1"/>
</dbReference>
<name>A0ABS0HZW7_9BACT</name>
<keyword evidence="3" id="KW-1185">Reference proteome</keyword>
<sequence length="210" mass="23153">MPTAFAPPARRLEPADLAWATALLAASCAGHPVLSYCCTGPDAPAQRVWLLERLLRFGLRYGRVYTNPTQTALAVWLGPGQPAASLWRLLRSGLLPTALWRLRGGGLRRLRHFLAATAWLRRQSVATTRHHYLLALAVHPTARGQGQGRRLLQATMGAMQAPHVPCYLDTQLPEQLPFYQRIGFRLMGQCPPDLRAGGPPTWGLLREGLA</sequence>
<dbReference type="Gene3D" id="3.40.630.30">
    <property type="match status" value="1"/>
</dbReference>
<protein>
    <submittedName>
        <fullName evidence="2">GNAT family N-acetyltransferase</fullName>
    </submittedName>
</protein>
<accession>A0ABS0HZW7</accession>
<dbReference type="RefSeq" id="WP_196291681.1">
    <property type="nucleotide sequence ID" value="NZ_JADQDM010000001.1"/>
</dbReference>
<evidence type="ECO:0000259" key="1">
    <source>
        <dbReference type="PROSITE" id="PS51186"/>
    </source>
</evidence>
<evidence type="ECO:0000313" key="3">
    <source>
        <dbReference type="Proteomes" id="UP000618931"/>
    </source>
</evidence>
<dbReference type="PANTHER" id="PTHR42791:SF1">
    <property type="entry name" value="N-ACETYLTRANSFERASE DOMAIN-CONTAINING PROTEIN"/>
    <property type="match status" value="1"/>
</dbReference>
<dbReference type="InterPro" id="IPR016181">
    <property type="entry name" value="Acyl_CoA_acyltransferase"/>
</dbReference>
<proteinExistence type="predicted"/>
<dbReference type="EMBL" id="JADQDM010000001">
    <property type="protein sequence ID" value="MBF9220245.1"/>
    <property type="molecule type" value="Genomic_DNA"/>
</dbReference>
<organism evidence="2 3">
    <name type="scientific">Hymenobacter ruricola</name>
    <dbReference type="NCBI Taxonomy" id="2791023"/>
    <lineage>
        <taxon>Bacteria</taxon>
        <taxon>Pseudomonadati</taxon>
        <taxon>Bacteroidota</taxon>
        <taxon>Cytophagia</taxon>
        <taxon>Cytophagales</taxon>
        <taxon>Hymenobacteraceae</taxon>
        <taxon>Hymenobacter</taxon>
    </lineage>
</organism>
<dbReference type="PANTHER" id="PTHR42791">
    <property type="entry name" value="GNAT FAMILY ACETYLTRANSFERASE"/>
    <property type="match status" value="1"/>
</dbReference>
<dbReference type="Proteomes" id="UP000618931">
    <property type="component" value="Unassembled WGS sequence"/>
</dbReference>
<dbReference type="PROSITE" id="PS51186">
    <property type="entry name" value="GNAT"/>
    <property type="match status" value="1"/>
</dbReference>
<dbReference type="InterPro" id="IPR000182">
    <property type="entry name" value="GNAT_dom"/>
</dbReference>
<dbReference type="CDD" id="cd04301">
    <property type="entry name" value="NAT_SF"/>
    <property type="match status" value="1"/>
</dbReference>
<feature type="domain" description="N-acetyltransferase" evidence="1">
    <location>
        <begin position="63"/>
        <end position="207"/>
    </location>
</feature>
<comment type="caution">
    <text evidence="2">The sequence shown here is derived from an EMBL/GenBank/DDBJ whole genome shotgun (WGS) entry which is preliminary data.</text>
</comment>
<gene>
    <name evidence="2" type="ORF">I2H31_03925</name>
</gene>
<evidence type="ECO:0000313" key="2">
    <source>
        <dbReference type="EMBL" id="MBF9220245.1"/>
    </source>
</evidence>